<organism evidence="1 2">
    <name type="scientific">Cuscuta campestris</name>
    <dbReference type="NCBI Taxonomy" id="132261"/>
    <lineage>
        <taxon>Eukaryota</taxon>
        <taxon>Viridiplantae</taxon>
        <taxon>Streptophyta</taxon>
        <taxon>Embryophyta</taxon>
        <taxon>Tracheophyta</taxon>
        <taxon>Spermatophyta</taxon>
        <taxon>Magnoliopsida</taxon>
        <taxon>eudicotyledons</taxon>
        <taxon>Gunneridae</taxon>
        <taxon>Pentapetalae</taxon>
        <taxon>asterids</taxon>
        <taxon>lamiids</taxon>
        <taxon>Solanales</taxon>
        <taxon>Convolvulaceae</taxon>
        <taxon>Cuscuteae</taxon>
        <taxon>Cuscuta</taxon>
        <taxon>Cuscuta subgen. Grammica</taxon>
        <taxon>Cuscuta sect. Cleistogrammica</taxon>
    </lineage>
</organism>
<name>A0A484KV56_9ASTE</name>
<keyword evidence="2" id="KW-1185">Reference proteome</keyword>
<sequence length="466" mass="50982">MSRTSYRCLTWFWSPAELKAAYPSMGGVFGDDPKLRHLGARSGVVNVGGHDEVHDEEDVRQAWLGGEGGAIRHVNHDELCLIDGGTVDDFMNRLQILVEEQGVTAVARAENPGEDVEKKALLRRGRVDCRCAAVADEVGDPKLSNDDRLVVEGPIVASVRRDGVSSDGQSCDPCKSRKINLYVVEIDVAVNGVAIAAEIGVECPDKGGIVGRATLGDEGPQTRRLELVVELVIPLLLGEQFWEHSGRRDWVFGEVREEPVEFLFRPELEKGSVKGWQDPIDGKMATRKRGRSQGCLPSDVWILPSMGTWLLESAETTRVSLVVSLFLTSPKATGGGMVSPSYSPLAGLRWNDHLLNHEFTEPATTPDLEESLEKLLCGDPYTGMKYHYRSWVWWINRGGEGTSQAHKVEGRGVSFPRNTTEVEGHCHSDTEFKEFNVPVGEDVGAAGSSQAATSSKNILVVAPIEE</sequence>
<protein>
    <submittedName>
        <fullName evidence="1">Uncharacterized protein</fullName>
    </submittedName>
</protein>
<gene>
    <name evidence="1" type="ORF">CCAM_LOCUS11379</name>
</gene>
<evidence type="ECO:0000313" key="1">
    <source>
        <dbReference type="EMBL" id="VFQ69603.1"/>
    </source>
</evidence>
<accession>A0A484KV56</accession>
<dbReference type="Proteomes" id="UP000595140">
    <property type="component" value="Unassembled WGS sequence"/>
</dbReference>
<dbReference type="EMBL" id="OOIL02000802">
    <property type="protein sequence ID" value="VFQ69603.1"/>
    <property type="molecule type" value="Genomic_DNA"/>
</dbReference>
<reference evidence="1 2" key="1">
    <citation type="submission" date="2018-04" db="EMBL/GenBank/DDBJ databases">
        <authorList>
            <person name="Vogel A."/>
        </authorList>
    </citation>
    <scope>NUCLEOTIDE SEQUENCE [LARGE SCALE GENOMIC DNA]</scope>
</reference>
<proteinExistence type="predicted"/>
<evidence type="ECO:0000313" key="2">
    <source>
        <dbReference type="Proteomes" id="UP000595140"/>
    </source>
</evidence>
<dbReference type="AlphaFoldDB" id="A0A484KV56"/>